<protein>
    <recommendedName>
        <fullName evidence="7">Peptidase S1 domain-containing protein</fullName>
    </recommendedName>
</protein>
<reference evidence="8 9" key="1">
    <citation type="journal article" date="2017" name="Gigascience">
        <title>Genome sequence of the small brown planthopper, Laodelphax striatellus.</title>
        <authorList>
            <person name="Zhu J."/>
            <person name="Jiang F."/>
            <person name="Wang X."/>
            <person name="Yang P."/>
            <person name="Bao Y."/>
            <person name="Zhao W."/>
            <person name="Wang W."/>
            <person name="Lu H."/>
            <person name="Wang Q."/>
            <person name="Cui N."/>
            <person name="Li J."/>
            <person name="Chen X."/>
            <person name="Luo L."/>
            <person name="Yu J."/>
            <person name="Kang L."/>
            <person name="Cui F."/>
        </authorList>
    </citation>
    <scope>NUCLEOTIDE SEQUENCE [LARGE SCALE GENOMIC DNA]</scope>
    <source>
        <strain evidence="8">Lst14</strain>
    </source>
</reference>
<keyword evidence="5" id="KW-0720">Serine protease</keyword>
<evidence type="ECO:0000256" key="4">
    <source>
        <dbReference type="ARBA" id="ARBA00024195"/>
    </source>
</evidence>
<dbReference type="PROSITE" id="PS00134">
    <property type="entry name" value="TRYPSIN_HIS"/>
    <property type="match status" value="1"/>
</dbReference>
<dbReference type="AlphaFoldDB" id="A0A482X7G2"/>
<dbReference type="InterPro" id="IPR018114">
    <property type="entry name" value="TRYPSIN_HIS"/>
</dbReference>
<keyword evidence="1" id="KW-0732">Signal</keyword>
<gene>
    <name evidence="8" type="ORF">LSTR_LSTR000320</name>
</gene>
<dbReference type="FunCoup" id="A0A482X7G2">
    <property type="interactions" value="4"/>
</dbReference>
<dbReference type="PROSITE" id="PS00135">
    <property type="entry name" value="TRYPSIN_SER"/>
    <property type="match status" value="1"/>
</dbReference>
<keyword evidence="5" id="KW-0378">Hydrolase</keyword>
<comment type="caution">
    <text evidence="8">The sequence shown here is derived from an EMBL/GenBank/DDBJ whole genome shotgun (WGS) entry which is preliminary data.</text>
</comment>
<keyword evidence="9" id="KW-1185">Reference proteome</keyword>
<dbReference type="STRING" id="195883.A0A482X7G2"/>
<keyword evidence="6" id="KW-0812">Transmembrane</keyword>
<dbReference type="InterPro" id="IPR001314">
    <property type="entry name" value="Peptidase_S1A"/>
</dbReference>
<keyword evidence="2" id="KW-1015">Disulfide bond</keyword>
<keyword evidence="6" id="KW-0472">Membrane</keyword>
<keyword evidence="3" id="KW-0325">Glycoprotein</keyword>
<dbReference type="InterPro" id="IPR033116">
    <property type="entry name" value="TRYPSIN_SER"/>
</dbReference>
<dbReference type="InParanoid" id="A0A482X7G2"/>
<dbReference type="SMART" id="SM00020">
    <property type="entry name" value="Tryp_SPc"/>
    <property type="match status" value="1"/>
</dbReference>
<evidence type="ECO:0000256" key="5">
    <source>
        <dbReference type="RuleBase" id="RU363034"/>
    </source>
</evidence>
<dbReference type="InterPro" id="IPR043504">
    <property type="entry name" value="Peptidase_S1_PA_chymotrypsin"/>
</dbReference>
<proteinExistence type="inferred from homology"/>
<evidence type="ECO:0000313" key="9">
    <source>
        <dbReference type="Proteomes" id="UP000291343"/>
    </source>
</evidence>
<dbReference type="SUPFAM" id="SSF50494">
    <property type="entry name" value="Trypsin-like serine proteases"/>
    <property type="match status" value="1"/>
</dbReference>
<keyword evidence="5" id="KW-0645">Protease</keyword>
<keyword evidence="6" id="KW-1133">Transmembrane helix</keyword>
<dbReference type="OrthoDB" id="6339452at2759"/>
<dbReference type="SMR" id="A0A482X7G2"/>
<dbReference type="PROSITE" id="PS50240">
    <property type="entry name" value="TRYPSIN_DOM"/>
    <property type="match status" value="1"/>
</dbReference>
<dbReference type="Pfam" id="PF00089">
    <property type="entry name" value="Trypsin"/>
    <property type="match status" value="1"/>
</dbReference>
<evidence type="ECO:0000313" key="8">
    <source>
        <dbReference type="EMBL" id="RZF41606.1"/>
    </source>
</evidence>
<dbReference type="FunFam" id="2.40.10.10:FF:000028">
    <property type="entry name" value="Serine protease easter"/>
    <property type="match status" value="1"/>
</dbReference>
<evidence type="ECO:0000259" key="7">
    <source>
        <dbReference type="PROSITE" id="PS50240"/>
    </source>
</evidence>
<evidence type="ECO:0000256" key="3">
    <source>
        <dbReference type="ARBA" id="ARBA00023180"/>
    </source>
</evidence>
<feature type="domain" description="Peptidase S1" evidence="7">
    <location>
        <begin position="109"/>
        <end position="359"/>
    </location>
</feature>
<feature type="transmembrane region" description="Helical" evidence="6">
    <location>
        <begin position="7"/>
        <end position="25"/>
    </location>
</feature>
<name>A0A482X7G2_LAOST</name>
<dbReference type="GO" id="GO:0006508">
    <property type="term" value="P:proteolysis"/>
    <property type="evidence" value="ECO:0007669"/>
    <property type="project" value="UniProtKB-KW"/>
</dbReference>
<sequence length="371" mass="41702">MNFKYEGVLYLVVLYFSFIVSASLFEEGKPCSIDYGFCVKVEDCIYRFNSSKPFPSCGFDKEGINPLICCTKSEHLMFGRPGVTLTDEMCTRYKEMTCPISWQQLPVLSIGGTPTKPLELPFMALIGYGPVDNIEWRCGGSLISERFVLSAAHCTQTHDLGPARWVKLGELDTSTEEDDAQPEIIAITDRYDHPEYDPQQVYNDITLYKLARKVVFNQYIKPMCLQTREFTLRPESALAAGWGRLGFVGKISTKLMKVTVDLFDIERCSMTSDSTQMPNGVNGSSMMCAGADEGDRDTCPGDSGGPLFKWVDERGALHPCHQHIQYGITSFGNQCGLAEFPGVYTRVLHYLSWIESIVWAKNVQHPYLVWS</sequence>
<accession>A0A482X7G2</accession>
<dbReference type="GO" id="GO:0004252">
    <property type="term" value="F:serine-type endopeptidase activity"/>
    <property type="evidence" value="ECO:0007669"/>
    <property type="project" value="InterPro"/>
</dbReference>
<organism evidence="8 9">
    <name type="scientific">Laodelphax striatellus</name>
    <name type="common">Small brown planthopper</name>
    <name type="synonym">Delphax striatella</name>
    <dbReference type="NCBI Taxonomy" id="195883"/>
    <lineage>
        <taxon>Eukaryota</taxon>
        <taxon>Metazoa</taxon>
        <taxon>Ecdysozoa</taxon>
        <taxon>Arthropoda</taxon>
        <taxon>Hexapoda</taxon>
        <taxon>Insecta</taxon>
        <taxon>Pterygota</taxon>
        <taxon>Neoptera</taxon>
        <taxon>Paraneoptera</taxon>
        <taxon>Hemiptera</taxon>
        <taxon>Auchenorrhyncha</taxon>
        <taxon>Fulgoroidea</taxon>
        <taxon>Delphacidae</taxon>
        <taxon>Criomorphinae</taxon>
        <taxon>Laodelphax</taxon>
    </lineage>
</organism>
<dbReference type="PRINTS" id="PR00722">
    <property type="entry name" value="CHYMOTRYPSIN"/>
</dbReference>
<dbReference type="PANTHER" id="PTHR24252">
    <property type="entry name" value="ACROSIN-RELATED"/>
    <property type="match status" value="1"/>
</dbReference>
<comment type="similarity">
    <text evidence="4">Belongs to the peptidase S1 family. CLIP subfamily.</text>
</comment>
<dbReference type="PANTHER" id="PTHR24252:SF7">
    <property type="entry name" value="HYALIN"/>
    <property type="match status" value="1"/>
</dbReference>
<dbReference type="InterPro" id="IPR009003">
    <property type="entry name" value="Peptidase_S1_PA"/>
</dbReference>
<dbReference type="InterPro" id="IPR001254">
    <property type="entry name" value="Trypsin_dom"/>
</dbReference>
<dbReference type="CDD" id="cd00190">
    <property type="entry name" value="Tryp_SPc"/>
    <property type="match status" value="1"/>
</dbReference>
<dbReference type="EMBL" id="QKKF02016774">
    <property type="protein sequence ID" value="RZF41606.1"/>
    <property type="molecule type" value="Genomic_DNA"/>
</dbReference>
<evidence type="ECO:0000256" key="1">
    <source>
        <dbReference type="ARBA" id="ARBA00022729"/>
    </source>
</evidence>
<evidence type="ECO:0000256" key="6">
    <source>
        <dbReference type="SAM" id="Phobius"/>
    </source>
</evidence>
<dbReference type="Gene3D" id="2.40.10.10">
    <property type="entry name" value="Trypsin-like serine proteases"/>
    <property type="match status" value="1"/>
</dbReference>
<evidence type="ECO:0000256" key="2">
    <source>
        <dbReference type="ARBA" id="ARBA00023157"/>
    </source>
</evidence>
<dbReference type="Proteomes" id="UP000291343">
    <property type="component" value="Unassembled WGS sequence"/>
</dbReference>